<comment type="similarity">
    <text evidence="8">Belongs to the methyl-accepting chemotaxis (MCP) protein family.</text>
</comment>
<organism evidence="13 14">
    <name type="scientific">Roseibium algae</name>
    <dbReference type="NCBI Taxonomy" id="3123038"/>
    <lineage>
        <taxon>Bacteria</taxon>
        <taxon>Pseudomonadati</taxon>
        <taxon>Pseudomonadota</taxon>
        <taxon>Alphaproteobacteria</taxon>
        <taxon>Hyphomicrobiales</taxon>
        <taxon>Stappiaceae</taxon>
        <taxon>Roseibium</taxon>
    </lineage>
</organism>
<accession>A0ABU8TLE8</accession>
<evidence type="ECO:0000256" key="4">
    <source>
        <dbReference type="ARBA" id="ARBA00022692"/>
    </source>
</evidence>
<dbReference type="SUPFAM" id="SSF58104">
    <property type="entry name" value="Methyl-accepting chemotaxis protein (MCP) signaling domain"/>
    <property type="match status" value="1"/>
</dbReference>
<sequence length="558" mass="59038">MSIRNKILTLVALALTSLLLVVFVQAYSLYGTMMADRREMVRSQVETARSLVENLVREGAAENRPLEETQELAKRLLSSLRFNGSDYFLVIDLNPKNKGLTIAHPNDKLVGKNLWTAKDGNGVEFVVNQIAAARNGGGFTEFEFPRLGETVPAPKVSYSLAYEPWQWAIISALYVDDVFTAFYDELWKMALWILPLVSLIAGASLLLSNSITKPIAGITVAMRKLAEGAMDTTIPGAGSCDEIGQMAEATEIFRDSMIRAGELAHAQEEEQKVRQERANRIEMMTKKFDESAASLLQTVTASAAEMERSAAGMADNADDTNSRSTNVATAAEQAAANVQTVASATEELSASISEIGSQVSKSSSIASQAVSEAVRTDRQIQGLANAAEKIGQVVSMIAAIAEQTNLLALNATIEAARAGEAGKGFAVVASEVKELASQTSKATEEITAQISSIQSETQTAVVAVQSIGKTVEEMNSIAGAIAAAVEEQGAATNEIARNVEQASRGTQDVTDNILGVSNSASETKTAASDVATSAGAVSRDAAALQTEVEAFLSGVRAA</sequence>
<evidence type="ECO:0000256" key="6">
    <source>
        <dbReference type="ARBA" id="ARBA00023136"/>
    </source>
</evidence>
<dbReference type="CDD" id="cd06225">
    <property type="entry name" value="HAMP"/>
    <property type="match status" value="1"/>
</dbReference>
<dbReference type="Pfam" id="PF00015">
    <property type="entry name" value="MCPsignal"/>
    <property type="match status" value="1"/>
</dbReference>
<dbReference type="Gene3D" id="3.30.450.20">
    <property type="entry name" value="PAS domain"/>
    <property type="match status" value="1"/>
</dbReference>
<evidence type="ECO:0000256" key="5">
    <source>
        <dbReference type="ARBA" id="ARBA00022989"/>
    </source>
</evidence>
<dbReference type="EMBL" id="JBAKIA010000005">
    <property type="protein sequence ID" value="MEJ8474556.1"/>
    <property type="molecule type" value="Genomic_DNA"/>
</dbReference>
<keyword evidence="6" id="KW-0472">Membrane</keyword>
<evidence type="ECO:0000256" key="9">
    <source>
        <dbReference type="PROSITE-ProRule" id="PRU00284"/>
    </source>
</evidence>
<feature type="domain" description="T-SNARE coiled-coil homology" evidence="11">
    <location>
        <begin position="454"/>
        <end position="516"/>
    </location>
</feature>
<comment type="subcellular location">
    <subcellularLocation>
        <location evidence="1">Cell inner membrane</location>
        <topology evidence="1">Multi-pass membrane protein</topology>
    </subcellularLocation>
</comment>
<keyword evidence="5" id="KW-1133">Transmembrane helix</keyword>
<keyword evidence="14" id="KW-1185">Reference proteome</keyword>
<reference evidence="13 14" key="1">
    <citation type="submission" date="2024-02" db="EMBL/GenBank/DDBJ databases">
        <title>Roseibium algae sp. nov., isolated from marine alga (Grateloupia sp.), showing potential in myo-inositol conversion.</title>
        <authorList>
            <person name="Wang Y."/>
        </authorList>
    </citation>
    <scope>NUCLEOTIDE SEQUENCE [LARGE SCALE GENOMIC DNA]</scope>
    <source>
        <strain evidence="13 14">H3510</strain>
    </source>
</reference>
<dbReference type="PANTHER" id="PTHR32089:SF112">
    <property type="entry name" value="LYSOZYME-LIKE PROTEIN-RELATED"/>
    <property type="match status" value="1"/>
</dbReference>
<keyword evidence="2" id="KW-1003">Cell membrane</keyword>
<dbReference type="PROSITE" id="PS50885">
    <property type="entry name" value="HAMP"/>
    <property type="match status" value="1"/>
</dbReference>
<dbReference type="SMART" id="SM00283">
    <property type="entry name" value="MA"/>
    <property type="match status" value="1"/>
</dbReference>
<name>A0ABU8TLE8_9HYPH</name>
<dbReference type="PROSITE" id="PS50111">
    <property type="entry name" value="CHEMOTAXIS_TRANSDUC_2"/>
    <property type="match status" value="1"/>
</dbReference>
<dbReference type="Pfam" id="PF17200">
    <property type="entry name" value="sCache_2"/>
    <property type="match status" value="1"/>
</dbReference>
<evidence type="ECO:0000256" key="8">
    <source>
        <dbReference type="ARBA" id="ARBA00029447"/>
    </source>
</evidence>
<keyword evidence="3" id="KW-0997">Cell inner membrane</keyword>
<dbReference type="Gene3D" id="1.10.287.950">
    <property type="entry name" value="Methyl-accepting chemotaxis protein"/>
    <property type="match status" value="1"/>
</dbReference>
<dbReference type="PANTHER" id="PTHR32089">
    <property type="entry name" value="METHYL-ACCEPTING CHEMOTAXIS PROTEIN MCPB"/>
    <property type="match status" value="1"/>
</dbReference>
<evidence type="ECO:0000313" key="13">
    <source>
        <dbReference type="EMBL" id="MEJ8474556.1"/>
    </source>
</evidence>
<proteinExistence type="inferred from homology"/>
<comment type="caution">
    <text evidence="13">The sequence shown here is derived from an EMBL/GenBank/DDBJ whole genome shotgun (WGS) entry which is preliminary data.</text>
</comment>
<dbReference type="InterPro" id="IPR004089">
    <property type="entry name" value="MCPsignal_dom"/>
</dbReference>
<dbReference type="Gene3D" id="1.10.8.500">
    <property type="entry name" value="HAMP domain in histidine kinase"/>
    <property type="match status" value="1"/>
</dbReference>
<feature type="domain" description="Methyl-accepting transducer" evidence="10">
    <location>
        <begin position="302"/>
        <end position="538"/>
    </location>
</feature>
<dbReference type="Pfam" id="PF00672">
    <property type="entry name" value="HAMP"/>
    <property type="match status" value="1"/>
</dbReference>
<evidence type="ECO:0000259" key="11">
    <source>
        <dbReference type="PROSITE" id="PS50192"/>
    </source>
</evidence>
<keyword evidence="7 9" id="KW-0807">Transducer</keyword>
<keyword evidence="4" id="KW-0812">Transmembrane</keyword>
<dbReference type="InterPro" id="IPR000727">
    <property type="entry name" value="T_SNARE_dom"/>
</dbReference>
<dbReference type="Proteomes" id="UP001385499">
    <property type="component" value="Unassembled WGS sequence"/>
</dbReference>
<evidence type="ECO:0000256" key="3">
    <source>
        <dbReference type="ARBA" id="ARBA00022519"/>
    </source>
</evidence>
<evidence type="ECO:0000259" key="12">
    <source>
        <dbReference type="PROSITE" id="PS50885"/>
    </source>
</evidence>
<evidence type="ECO:0000259" key="10">
    <source>
        <dbReference type="PROSITE" id="PS50111"/>
    </source>
</evidence>
<evidence type="ECO:0000256" key="7">
    <source>
        <dbReference type="ARBA" id="ARBA00023224"/>
    </source>
</evidence>
<feature type="domain" description="HAMP" evidence="12">
    <location>
        <begin position="209"/>
        <end position="262"/>
    </location>
</feature>
<dbReference type="PROSITE" id="PS50192">
    <property type="entry name" value="T_SNARE"/>
    <property type="match status" value="1"/>
</dbReference>
<evidence type="ECO:0000256" key="2">
    <source>
        <dbReference type="ARBA" id="ARBA00022475"/>
    </source>
</evidence>
<protein>
    <submittedName>
        <fullName evidence="13">Cache domain-containing protein</fullName>
    </submittedName>
</protein>
<evidence type="ECO:0000313" key="14">
    <source>
        <dbReference type="Proteomes" id="UP001385499"/>
    </source>
</evidence>
<dbReference type="InterPro" id="IPR033480">
    <property type="entry name" value="sCache_2"/>
</dbReference>
<gene>
    <name evidence="13" type="ORF">V6575_10695</name>
</gene>
<dbReference type="InterPro" id="IPR003660">
    <property type="entry name" value="HAMP_dom"/>
</dbReference>
<evidence type="ECO:0000256" key="1">
    <source>
        <dbReference type="ARBA" id="ARBA00004429"/>
    </source>
</evidence>
<dbReference type="PRINTS" id="PR00260">
    <property type="entry name" value="CHEMTRNSDUCR"/>
</dbReference>
<dbReference type="InterPro" id="IPR004090">
    <property type="entry name" value="Chemotax_Me-accpt_rcpt"/>
</dbReference>
<dbReference type="SMART" id="SM00304">
    <property type="entry name" value="HAMP"/>
    <property type="match status" value="1"/>
</dbReference>
<dbReference type="SMART" id="SM01049">
    <property type="entry name" value="Cache_2"/>
    <property type="match status" value="1"/>
</dbReference>